<evidence type="ECO:0000313" key="3">
    <source>
        <dbReference type="EMBL" id="EDV47591.2"/>
    </source>
</evidence>
<dbReference type="eggNOG" id="KOG2561">
    <property type="taxonomic scope" value="Eukaryota"/>
</dbReference>
<dbReference type="CDD" id="cd17062">
    <property type="entry name" value="Ubl_NUB1"/>
    <property type="match status" value="1"/>
</dbReference>
<feature type="coiled-coil region" evidence="1">
    <location>
        <begin position="488"/>
        <end position="515"/>
    </location>
</feature>
<gene>
    <name evidence="3" type="primary">Dere\GG19709</name>
    <name evidence="3" type="synonym">dere_GLEANR_4429</name>
    <name evidence="3" type="synonym">GG19709</name>
    <name evidence="3" type="ORF">Dere_GG19709</name>
</gene>
<dbReference type="SMART" id="SM00165">
    <property type="entry name" value="UBA"/>
    <property type="match status" value="3"/>
</dbReference>
<dbReference type="PANTHER" id="PTHR12948">
    <property type="entry name" value="NEDD8 ULTIMATE BUSTER-1 BS4 PROTEIN"/>
    <property type="match status" value="1"/>
</dbReference>
<organism evidence="3 4">
    <name type="scientific">Drosophila erecta</name>
    <name type="common">Fruit fly</name>
    <dbReference type="NCBI Taxonomy" id="7220"/>
    <lineage>
        <taxon>Eukaryota</taxon>
        <taxon>Metazoa</taxon>
        <taxon>Ecdysozoa</taxon>
        <taxon>Arthropoda</taxon>
        <taxon>Hexapoda</taxon>
        <taxon>Insecta</taxon>
        <taxon>Pterygota</taxon>
        <taxon>Neoptera</taxon>
        <taxon>Endopterygota</taxon>
        <taxon>Diptera</taxon>
        <taxon>Brachycera</taxon>
        <taxon>Muscomorpha</taxon>
        <taxon>Ephydroidea</taxon>
        <taxon>Drosophilidae</taxon>
        <taxon>Drosophila</taxon>
        <taxon>Sophophora</taxon>
    </lineage>
</organism>
<dbReference type="HOGENOM" id="CLU_030806_0_0_1"/>
<dbReference type="Pfam" id="PF18037">
    <property type="entry name" value="Ubiquitin_5"/>
    <property type="match status" value="1"/>
</dbReference>
<dbReference type="InterPro" id="IPR039749">
    <property type="entry name" value="NUB1"/>
</dbReference>
<dbReference type="InterPro" id="IPR009060">
    <property type="entry name" value="UBA-like_sf"/>
</dbReference>
<dbReference type="KEGG" id="der:6549912"/>
<feature type="domain" description="UBA" evidence="2">
    <location>
        <begin position="341"/>
        <end position="383"/>
    </location>
</feature>
<dbReference type="SUPFAM" id="SSF46934">
    <property type="entry name" value="UBA-like"/>
    <property type="match status" value="3"/>
</dbReference>
<dbReference type="SUPFAM" id="SSF54236">
    <property type="entry name" value="Ubiquitin-like"/>
    <property type="match status" value="1"/>
</dbReference>
<sequence length="606" mass="68573">MSQPDNIIIQDRALLLSDGGKLWQEPYYWRPGGTVSISLKILSQKYCSIVGIDMSRCTFIWTEHQENALRRIATFKVRRIDKHTGATMVDIKCNLDILGSELQADIAKKLELPNAEHVKCIAAGKIVSAHATLADQQLENNQQLNVIVGDGDNTGEALYERINRIKADVQAIVSSKNSLIEMEDQDGSQVFLPPSEHKALLMGLGFCEKARAAMHRENFEEALLLLLEADEYFSDCDSKFVESADNFALLNLDIVWCYLCLKNVTQIPDAERRLVHCSHRFRISYGDNLERLFSLRGRNCPERALILRLQLLQGVVLFHQNRRDEAFERLESAHSLLRALKINANQLALLTDMGYEPSEARMALRSCNEGNDIEHAIQFIHERRQQLKSARNKYKASEQAMERHLRRNNSKDWTWVNPRSVCSLHDMGYEKDLAVLALQRSNNDIPFAVELLQSEAKEIAAFPNTPVTIDPTKLAQLLQLGFCENDSRVALENASNEMEEAIESLMCAIESEEELKAIVEHVERMAATGGQNLDGPSTSDASGQAPTALPAHFLEAVLNHARSEIETYKAYDRFNSDLSLSDMEYLDLPLIQEEKVLTEYINMLQQ</sequence>
<evidence type="ECO:0000256" key="1">
    <source>
        <dbReference type="SAM" id="Coils"/>
    </source>
</evidence>
<dbReference type="Proteomes" id="UP000008711">
    <property type="component" value="Unassembled WGS sequence"/>
</dbReference>
<dbReference type="OrthoDB" id="434245at2759"/>
<dbReference type="InterPro" id="IPR041207">
    <property type="entry name" value="NUB1_ubiquitin-like_dom"/>
</dbReference>
<keyword evidence="1" id="KW-0175">Coiled coil</keyword>
<proteinExistence type="predicted"/>
<dbReference type="InterPro" id="IPR015940">
    <property type="entry name" value="UBA"/>
</dbReference>
<evidence type="ECO:0000259" key="2">
    <source>
        <dbReference type="PROSITE" id="PS50030"/>
    </source>
</evidence>
<dbReference type="CDD" id="cd14270">
    <property type="entry name" value="UBA"/>
    <property type="match status" value="1"/>
</dbReference>
<dbReference type="Pfam" id="PF00627">
    <property type="entry name" value="UBA"/>
    <property type="match status" value="1"/>
</dbReference>
<evidence type="ECO:0000313" key="4">
    <source>
        <dbReference type="Proteomes" id="UP000008711"/>
    </source>
</evidence>
<dbReference type="Gene3D" id="3.10.20.90">
    <property type="entry name" value="Phosphatidylinositol 3-kinase Catalytic Subunit, Chain A, domain 1"/>
    <property type="match status" value="1"/>
</dbReference>
<feature type="coiled-coil region" evidence="1">
    <location>
        <begin position="380"/>
        <end position="407"/>
    </location>
</feature>
<dbReference type="EMBL" id="CH954180">
    <property type="protein sequence ID" value="EDV47591.2"/>
    <property type="molecule type" value="Genomic_DNA"/>
</dbReference>
<accession>B3NYB2</accession>
<feature type="domain" description="UBA" evidence="2">
    <location>
        <begin position="468"/>
        <end position="508"/>
    </location>
</feature>
<dbReference type="PROSITE" id="PS50030">
    <property type="entry name" value="UBA"/>
    <property type="match status" value="3"/>
</dbReference>
<feature type="domain" description="UBA" evidence="2">
    <location>
        <begin position="415"/>
        <end position="455"/>
    </location>
</feature>
<dbReference type="InterPro" id="IPR029071">
    <property type="entry name" value="Ubiquitin-like_domsf"/>
</dbReference>
<keyword evidence="4" id="KW-1185">Reference proteome</keyword>
<protein>
    <recommendedName>
        <fullName evidence="2">UBA domain-containing protein</fullName>
    </recommendedName>
</protein>
<name>B3NYB2_DROER</name>
<reference evidence="3 4" key="1">
    <citation type="journal article" date="2007" name="Nature">
        <title>Evolution of genes and genomes on the Drosophila phylogeny.</title>
        <authorList>
            <consortium name="Drosophila 12 Genomes Consortium"/>
            <person name="Clark A.G."/>
            <person name="Eisen M.B."/>
            <person name="Smith D.R."/>
            <person name="Bergman C.M."/>
            <person name="Oliver B."/>
            <person name="Markow T.A."/>
            <person name="Kaufman T.C."/>
            <person name="Kellis M."/>
            <person name="Gelbart W."/>
            <person name="Iyer V.N."/>
            <person name="Pollard D.A."/>
            <person name="Sackton T.B."/>
            <person name="Larracuente A.M."/>
            <person name="Singh N.D."/>
            <person name="Abad J.P."/>
            <person name="Abt D.N."/>
            <person name="Adryan B."/>
            <person name="Aguade M."/>
            <person name="Akashi H."/>
            <person name="Anderson W.W."/>
            <person name="Aquadro C.F."/>
            <person name="Ardell D.H."/>
            <person name="Arguello R."/>
            <person name="Artieri C.G."/>
            <person name="Barbash D.A."/>
            <person name="Barker D."/>
            <person name="Barsanti P."/>
            <person name="Batterham P."/>
            <person name="Batzoglou S."/>
            <person name="Begun D."/>
            <person name="Bhutkar A."/>
            <person name="Blanco E."/>
            <person name="Bosak S.A."/>
            <person name="Bradley R.K."/>
            <person name="Brand A.D."/>
            <person name="Brent M.R."/>
            <person name="Brooks A.N."/>
            <person name="Brown R.H."/>
            <person name="Butlin R.K."/>
            <person name="Caggese C."/>
            <person name="Calvi B.R."/>
            <person name="Bernardo de Carvalho A."/>
            <person name="Caspi A."/>
            <person name="Castrezana S."/>
            <person name="Celniker S.E."/>
            <person name="Chang J.L."/>
            <person name="Chapple C."/>
            <person name="Chatterji S."/>
            <person name="Chinwalla A."/>
            <person name="Civetta A."/>
            <person name="Clifton S.W."/>
            <person name="Comeron J.M."/>
            <person name="Costello J.C."/>
            <person name="Coyne J.A."/>
            <person name="Daub J."/>
            <person name="David R.G."/>
            <person name="Delcher A.L."/>
            <person name="Delehaunty K."/>
            <person name="Do C.B."/>
            <person name="Ebling H."/>
            <person name="Edwards K."/>
            <person name="Eickbush T."/>
            <person name="Evans J.D."/>
            <person name="Filipski A."/>
            <person name="Findeiss S."/>
            <person name="Freyhult E."/>
            <person name="Fulton L."/>
            <person name="Fulton R."/>
            <person name="Garcia A.C."/>
            <person name="Gardiner A."/>
            <person name="Garfield D.A."/>
            <person name="Garvin B.E."/>
            <person name="Gibson G."/>
            <person name="Gilbert D."/>
            <person name="Gnerre S."/>
            <person name="Godfrey J."/>
            <person name="Good R."/>
            <person name="Gotea V."/>
            <person name="Gravely B."/>
            <person name="Greenberg A.J."/>
            <person name="Griffiths-Jones S."/>
            <person name="Gross S."/>
            <person name="Guigo R."/>
            <person name="Gustafson E.A."/>
            <person name="Haerty W."/>
            <person name="Hahn M.W."/>
            <person name="Halligan D.L."/>
            <person name="Halpern A.L."/>
            <person name="Halter G.M."/>
            <person name="Han M.V."/>
            <person name="Heger A."/>
            <person name="Hillier L."/>
            <person name="Hinrichs A.S."/>
            <person name="Holmes I."/>
            <person name="Hoskins R.A."/>
            <person name="Hubisz M.J."/>
            <person name="Hultmark D."/>
            <person name="Huntley M.A."/>
            <person name="Jaffe D.B."/>
            <person name="Jagadeeshan S."/>
            <person name="Jeck W.R."/>
            <person name="Johnson J."/>
            <person name="Jones C.D."/>
            <person name="Jordan W.C."/>
            <person name="Karpen G.H."/>
            <person name="Kataoka E."/>
            <person name="Keightley P.D."/>
            <person name="Kheradpour P."/>
            <person name="Kirkness E.F."/>
            <person name="Koerich L.B."/>
            <person name="Kristiansen K."/>
            <person name="Kudrna D."/>
            <person name="Kulathinal R.J."/>
            <person name="Kumar S."/>
            <person name="Kwok R."/>
            <person name="Lander E."/>
            <person name="Langley C.H."/>
            <person name="Lapoint R."/>
            <person name="Lazzaro B.P."/>
            <person name="Lee S.J."/>
            <person name="Levesque L."/>
            <person name="Li R."/>
            <person name="Lin C.F."/>
            <person name="Lin M.F."/>
            <person name="Lindblad-Toh K."/>
            <person name="Llopart A."/>
            <person name="Long M."/>
            <person name="Low L."/>
            <person name="Lozovsky E."/>
            <person name="Lu J."/>
            <person name="Luo M."/>
            <person name="Machado C.A."/>
            <person name="Makalowski W."/>
            <person name="Marzo M."/>
            <person name="Matsuda M."/>
            <person name="Matzkin L."/>
            <person name="McAllister B."/>
            <person name="McBride C.S."/>
            <person name="McKernan B."/>
            <person name="McKernan K."/>
            <person name="Mendez-Lago M."/>
            <person name="Minx P."/>
            <person name="Mollenhauer M.U."/>
            <person name="Montooth K."/>
            <person name="Mount S.M."/>
            <person name="Mu X."/>
            <person name="Myers E."/>
            <person name="Negre B."/>
            <person name="Newfeld S."/>
            <person name="Nielsen R."/>
            <person name="Noor M.A."/>
            <person name="O'Grady P."/>
            <person name="Pachter L."/>
            <person name="Papaceit M."/>
            <person name="Parisi M.J."/>
            <person name="Parisi M."/>
            <person name="Parts L."/>
            <person name="Pedersen J.S."/>
            <person name="Pesole G."/>
            <person name="Phillippy A.M."/>
            <person name="Ponting C.P."/>
            <person name="Pop M."/>
            <person name="Porcelli D."/>
            <person name="Powell J.R."/>
            <person name="Prohaska S."/>
            <person name="Pruitt K."/>
            <person name="Puig M."/>
            <person name="Quesneville H."/>
            <person name="Ram K.R."/>
            <person name="Rand D."/>
            <person name="Rasmussen M.D."/>
            <person name="Reed L.K."/>
            <person name="Reenan R."/>
            <person name="Reily A."/>
            <person name="Remington K.A."/>
            <person name="Rieger T.T."/>
            <person name="Ritchie M.G."/>
            <person name="Robin C."/>
            <person name="Rogers Y.H."/>
            <person name="Rohde C."/>
            <person name="Rozas J."/>
            <person name="Rubenfield M.J."/>
            <person name="Ruiz A."/>
            <person name="Russo S."/>
            <person name="Salzberg S.L."/>
            <person name="Sanchez-Gracia A."/>
            <person name="Saranga D.J."/>
            <person name="Sato H."/>
            <person name="Schaeffer S.W."/>
            <person name="Schatz M.C."/>
            <person name="Schlenke T."/>
            <person name="Schwartz R."/>
            <person name="Segarra C."/>
            <person name="Singh R.S."/>
            <person name="Sirot L."/>
            <person name="Sirota M."/>
            <person name="Sisneros N.B."/>
            <person name="Smith C.D."/>
            <person name="Smith T.F."/>
            <person name="Spieth J."/>
            <person name="Stage D.E."/>
            <person name="Stark A."/>
            <person name="Stephan W."/>
            <person name="Strausberg R.L."/>
            <person name="Strempel S."/>
            <person name="Sturgill D."/>
            <person name="Sutton G."/>
            <person name="Sutton G.G."/>
            <person name="Tao W."/>
            <person name="Teichmann S."/>
            <person name="Tobari Y.N."/>
            <person name="Tomimura Y."/>
            <person name="Tsolas J.M."/>
            <person name="Valente V.L."/>
            <person name="Venter E."/>
            <person name="Venter J.C."/>
            <person name="Vicario S."/>
            <person name="Vieira F.G."/>
            <person name="Vilella A.J."/>
            <person name="Villasante A."/>
            <person name="Walenz B."/>
            <person name="Wang J."/>
            <person name="Wasserman M."/>
            <person name="Watts T."/>
            <person name="Wilson D."/>
            <person name="Wilson R.K."/>
            <person name="Wing R.A."/>
            <person name="Wolfner M.F."/>
            <person name="Wong A."/>
            <person name="Wong G.K."/>
            <person name="Wu C.I."/>
            <person name="Wu G."/>
            <person name="Yamamoto D."/>
            <person name="Yang H.P."/>
            <person name="Yang S.P."/>
            <person name="Yorke J.A."/>
            <person name="Yoshida K."/>
            <person name="Zdobnov E."/>
            <person name="Zhang P."/>
            <person name="Zhang Y."/>
            <person name="Zimin A.V."/>
            <person name="Baldwin J."/>
            <person name="Abdouelleil A."/>
            <person name="Abdulkadir J."/>
            <person name="Abebe A."/>
            <person name="Abera B."/>
            <person name="Abreu J."/>
            <person name="Acer S.C."/>
            <person name="Aftuck L."/>
            <person name="Alexander A."/>
            <person name="An P."/>
            <person name="Anderson E."/>
            <person name="Anderson S."/>
            <person name="Arachi H."/>
            <person name="Azer M."/>
            <person name="Bachantsang P."/>
            <person name="Barry A."/>
            <person name="Bayul T."/>
            <person name="Berlin A."/>
            <person name="Bessette D."/>
            <person name="Bloom T."/>
            <person name="Blye J."/>
            <person name="Boguslavskiy L."/>
            <person name="Bonnet C."/>
            <person name="Boukhgalter B."/>
            <person name="Bourzgui I."/>
            <person name="Brown A."/>
            <person name="Cahill P."/>
            <person name="Channer S."/>
            <person name="Cheshatsang Y."/>
            <person name="Chuda L."/>
            <person name="Citroen M."/>
            <person name="Collymore A."/>
            <person name="Cooke P."/>
            <person name="Costello M."/>
            <person name="D'Aco K."/>
            <person name="Daza R."/>
            <person name="De Haan G."/>
            <person name="DeGray S."/>
            <person name="DeMaso C."/>
            <person name="Dhargay N."/>
            <person name="Dooley K."/>
            <person name="Dooley E."/>
            <person name="Doricent M."/>
            <person name="Dorje P."/>
            <person name="Dorjee K."/>
            <person name="Dupes A."/>
            <person name="Elong R."/>
            <person name="Falk J."/>
            <person name="Farina A."/>
            <person name="Faro S."/>
            <person name="Ferguson D."/>
            <person name="Fisher S."/>
            <person name="Foley C.D."/>
            <person name="Franke A."/>
            <person name="Friedrich D."/>
            <person name="Gadbois L."/>
            <person name="Gearin G."/>
            <person name="Gearin C.R."/>
            <person name="Giannoukos G."/>
            <person name="Goode T."/>
            <person name="Graham J."/>
            <person name="Grandbois E."/>
            <person name="Grewal S."/>
            <person name="Gyaltsen K."/>
            <person name="Hafez N."/>
            <person name="Hagos B."/>
            <person name="Hall J."/>
            <person name="Henson C."/>
            <person name="Hollinger A."/>
            <person name="Honan T."/>
            <person name="Huard M.D."/>
            <person name="Hughes L."/>
            <person name="Hurhula B."/>
            <person name="Husby M.E."/>
            <person name="Kamat A."/>
            <person name="Kanga B."/>
            <person name="Kashin S."/>
            <person name="Khazanovich D."/>
            <person name="Kisner P."/>
            <person name="Lance K."/>
            <person name="Lara M."/>
            <person name="Lee W."/>
            <person name="Lennon N."/>
            <person name="Letendre F."/>
            <person name="LeVine R."/>
            <person name="Lipovsky A."/>
            <person name="Liu X."/>
            <person name="Liu J."/>
            <person name="Liu S."/>
            <person name="Lokyitsang T."/>
            <person name="Lokyitsang Y."/>
            <person name="Lubonja R."/>
            <person name="Lui A."/>
            <person name="MacDonald P."/>
            <person name="Magnisalis V."/>
            <person name="Maru K."/>
            <person name="Matthews C."/>
            <person name="McCusker W."/>
            <person name="McDonough S."/>
            <person name="Mehta T."/>
            <person name="Meldrim J."/>
            <person name="Meneus L."/>
            <person name="Mihai O."/>
            <person name="Mihalev A."/>
            <person name="Mihova T."/>
            <person name="Mittelman R."/>
            <person name="Mlenga V."/>
            <person name="Montmayeur A."/>
            <person name="Mulrain L."/>
            <person name="Navidi A."/>
            <person name="Naylor J."/>
            <person name="Negash T."/>
            <person name="Nguyen T."/>
            <person name="Nguyen N."/>
            <person name="Nicol R."/>
            <person name="Norbu C."/>
            <person name="Norbu N."/>
            <person name="Novod N."/>
            <person name="O'Neill B."/>
            <person name="Osman S."/>
            <person name="Markiewicz E."/>
            <person name="Oyono O.L."/>
            <person name="Patti C."/>
            <person name="Phunkhang P."/>
            <person name="Pierre F."/>
            <person name="Priest M."/>
            <person name="Raghuraman S."/>
            <person name="Rege F."/>
            <person name="Reyes R."/>
            <person name="Rise C."/>
            <person name="Rogov P."/>
            <person name="Ross K."/>
            <person name="Ryan E."/>
            <person name="Settipalli S."/>
            <person name="Shea T."/>
            <person name="Sherpa N."/>
            <person name="Shi L."/>
            <person name="Shih D."/>
            <person name="Sparrow T."/>
            <person name="Spaulding J."/>
            <person name="Stalker J."/>
            <person name="Stange-Thomann N."/>
            <person name="Stavropoulos S."/>
            <person name="Stone C."/>
            <person name="Strader C."/>
            <person name="Tesfaye S."/>
            <person name="Thomson T."/>
            <person name="Thoulutsang Y."/>
            <person name="Thoulutsang D."/>
            <person name="Topham K."/>
            <person name="Topping I."/>
            <person name="Tsamla T."/>
            <person name="Vassiliev H."/>
            <person name="Vo A."/>
            <person name="Wangchuk T."/>
            <person name="Wangdi T."/>
            <person name="Weiand M."/>
            <person name="Wilkinson J."/>
            <person name="Wilson A."/>
            <person name="Yadav S."/>
            <person name="Young G."/>
            <person name="Yu Q."/>
            <person name="Zembek L."/>
            <person name="Zhong D."/>
            <person name="Zimmer A."/>
            <person name="Zwirko Z."/>
            <person name="Jaffe D.B."/>
            <person name="Alvarez P."/>
            <person name="Brockman W."/>
            <person name="Butler J."/>
            <person name="Chin C."/>
            <person name="Gnerre S."/>
            <person name="Grabherr M."/>
            <person name="Kleber M."/>
            <person name="Mauceli E."/>
            <person name="MacCallum I."/>
        </authorList>
    </citation>
    <scope>NUCLEOTIDE SEQUENCE [LARGE SCALE GENOMIC DNA]</scope>
    <source>
        <strain evidence="3 4">TSC#14021-0224.01</strain>
    </source>
</reference>
<dbReference type="Gene3D" id="1.10.8.10">
    <property type="entry name" value="DNA helicase RuvA subunit, C-terminal domain"/>
    <property type="match status" value="3"/>
</dbReference>
<dbReference type="GO" id="GO:2000058">
    <property type="term" value="P:regulation of ubiquitin-dependent protein catabolic process"/>
    <property type="evidence" value="ECO:0007669"/>
    <property type="project" value="TreeGrafter"/>
</dbReference>
<dbReference type="CDD" id="cd14291">
    <property type="entry name" value="UBA1_NUB1_like"/>
    <property type="match status" value="1"/>
</dbReference>
<reference evidence="3 4" key="2">
    <citation type="journal article" date="2008" name="Bioinformatics">
        <title>Assembly reconciliation.</title>
        <authorList>
            <person name="Zimin A.V."/>
            <person name="Smith D.R."/>
            <person name="Sutton G."/>
            <person name="Yorke J.A."/>
        </authorList>
    </citation>
    <scope>NUCLEOTIDE SEQUENCE [LARGE SCALE GENOMIC DNA]</scope>
    <source>
        <strain evidence="3 4">TSC#14021-0224.01</strain>
    </source>
</reference>
<dbReference type="AlphaFoldDB" id="B3NYB2"/>
<dbReference type="PANTHER" id="PTHR12948:SF3">
    <property type="entry name" value="NEDD8 ULTIMATE BUSTER 1"/>
    <property type="match status" value="1"/>
</dbReference>